<reference evidence="2" key="1">
    <citation type="submission" date="2018-10" db="EMBL/GenBank/DDBJ databases">
        <title>Hidden diversity of soil giant viruses.</title>
        <authorList>
            <person name="Schulz F."/>
            <person name="Alteio L."/>
            <person name="Goudeau D."/>
            <person name="Ryan E.M."/>
            <person name="Malmstrom R.R."/>
            <person name="Blanchard J."/>
            <person name="Woyke T."/>
        </authorList>
    </citation>
    <scope>NUCLEOTIDE SEQUENCE</scope>
    <source>
        <strain evidence="2">TEV1</strain>
    </source>
</reference>
<keyword evidence="2" id="KW-0540">Nuclease</keyword>
<dbReference type="Pfam" id="PF13391">
    <property type="entry name" value="HNH_2"/>
    <property type="match status" value="1"/>
</dbReference>
<protein>
    <submittedName>
        <fullName evidence="2">HNH endonuclease</fullName>
    </submittedName>
</protein>
<gene>
    <name evidence="2" type="ORF">Terrestrivirus1_81</name>
</gene>
<sequence length="207" mass="24573">MNEFKVDDTKQIIEYSIINSIAGNNTEYGQEHKYDVDNNPENTNIYILDIDIDMDDISNSDIEEIDKYNDFDYGIRTKNKSEERKGQRKYKERLIKRYGEKCMFTGKSYSLQACHIKPYSMCKKESKKEIYDVNNGLILKADIHILFDIGQIGINPLTLKWEISKELLNEDDLKQFDGKEMTILKENDKVLNYLEYHYNFIYKKIKK</sequence>
<accession>A0A3G4ZK47</accession>
<evidence type="ECO:0000313" key="2">
    <source>
        <dbReference type="EMBL" id="AYV75207.1"/>
    </source>
</evidence>
<keyword evidence="2" id="KW-0255">Endonuclease</keyword>
<dbReference type="InterPro" id="IPR003615">
    <property type="entry name" value="HNH_nuc"/>
</dbReference>
<dbReference type="GO" id="GO:0004519">
    <property type="term" value="F:endonuclease activity"/>
    <property type="evidence" value="ECO:0007669"/>
    <property type="project" value="UniProtKB-KW"/>
</dbReference>
<feature type="domain" description="HNH nuclease" evidence="1">
    <location>
        <begin position="102"/>
        <end position="155"/>
    </location>
</feature>
<name>A0A3G4ZK47_9VIRU</name>
<keyword evidence="2" id="KW-0378">Hydrolase</keyword>
<evidence type="ECO:0000259" key="1">
    <source>
        <dbReference type="Pfam" id="PF13391"/>
    </source>
</evidence>
<organism evidence="2">
    <name type="scientific">Terrestrivirus sp</name>
    <dbReference type="NCBI Taxonomy" id="2487775"/>
    <lineage>
        <taxon>Viruses</taxon>
        <taxon>Varidnaviria</taxon>
        <taxon>Bamfordvirae</taxon>
        <taxon>Nucleocytoviricota</taxon>
        <taxon>Megaviricetes</taxon>
        <taxon>Imitervirales</taxon>
        <taxon>Mimiviridae</taxon>
        <taxon>Klosneuvirinae</taxon>
    </lineage>
</organism>
<proteinExistence type="predicted"/>
<dbReference type="EMBL" id="MK071979">
    <property type="protein sequence ID" value="AYV75207.1"/>
    <property type="molecule type" value="Genomic_DNA"/>
</dbReference>